<dbReference type="EMBL" id="PVZS01000016">
    <property type="protein sequence ID" value="PSC04155.1"/>
    <property type="molecule type" value="Genomic_DNA"/>
</dbReference>
<protein>
    <submittedName>
        <fullName evidence="2">Ferredoxin</fullName>
    </submittedName>
</protein>
<dbReference type="GO" id="GO:0051536">
    <property type="term" value="F:iron-sulfur cluster binding"/>
    <property type="evidence" value="ECO:0007669"/>
    <property type="project" value="InterPro"/>
</dbReference>
<sequence>MTAAPNAPLFHRLVDRSGPTIPFTIDGVPAVAQPGDLLMTAILLNRPALRPFEFADAHRAGFCFMAACQDCWVNLADGRRVRACTTPVENGMAVVIDGGARV</sequence>
<dbReference type="AlphaFoldDB" id="A0A2T1HR75"/>
<dbReference type="Proteomes" id="UP000239772">
    <property type="component" value="Unassembled WGS sequence"/>
</dbReference>
<dbReference type="OrthoDB" id="573392at2"/>
<dbReference type="Gene3D" id="3.10.20.440">
    <property type="entry name" value="2Fe-2S iron-sulphur cluster binding domain, sarcosine oxidase, alpha subunit, N-terminal domain"/>
    <property type="match status" value="1"/>
</dbReference>
<organism evidence="2 3">
    <name type="scientific">Alsobacter soli</name>
    <dbReference type="NCBI Taxonomy" id="2109933"/>
    <lineage>
        <taxon>Bacteria</taxon>
        <taxon>Pseudomonadati</taxon>
        <taxon>Pseudomonadota</taxon>
        <taxon>Alphaproteobacteria</taxon>
        <taxon>Hyphomicrobiales</taxon>
        <taxon>Alsobacteraceae</taxon>
        <taxon>Alsobacter</taxon>
    </lineage>
</organism>
<accession>A0A2T1HR75</accession>
<dbReference type="SUPFAM" id="SSF54292">
    <property type="entry name" value="2Fe-2S ferredoxin-like"/>
    <property type="match status" value="1"/>
</dbReference>
<evidence type="ECO:0000313" key="3">
    <source>
        <dbReference type="Proteomes" id="UP000239772"/>
    </source>
</evidence>
<name>A0A2T1HR75_9HYPH</name>
<keyword evidence="1" id="KW-0560">Oxidoreductase</keyword>
<evidence type="ECO:0000313" key="2">
    <source>
        <dbReference type="EMBL" id="PSC04155.1"/>
    </source>
</evidence>
<dbReference type="Pfam" id="PF13510">
    <property type="entry name" value="Fer2_4"/>
    <property type="match status" value="1"/>
</dbReference>
<gene>
    <name evidence="2" type="ORF">SLNSH_15295</name>
</gene>
<dbReference type="InterPro" id="IPR036010">
    <property type="entry name" value="2Fe-2S_ferredoxin-like_sf"/>
</dbReference>
<reference evidence="3" key="1">
    <citation type="submission" date="2018-03" db="EMBL/GenBank/DDBJ databases">
        <authorList>
            <person name="Sun L."/>
            <person name="Liu H."/>
            <person name="Chen W."/>
            <person name="Huang K."/>
            <person name="Liu W."/>
            <person name="Gao X."/>
        </authorList>
    </citation>
    <scope>NUCLEOTIDE SEQUENCE [LARGE SCALE GENOMIC DNA]</scope>
    <source>
        <strain evidence="3">SH9</strain>
    </source>
</reference>
<dbReference type="InterPro" id="IPR042204">
    <property type="entry name" value="2Fe-2S-bd_N"/>
</dbReference>
<comment type="caution">
    <text evidence="2">The sequence shown here is derived from an EMBL/GenBank/DDBJ whole genome shotgun (WGS) entry which is preliminary data.</text>
</comment>
<dbReference type="RefSeq" id="WP_106337872.1">
    <property type="nucleotide sequence ID" value="NZ_PVZS01000016.1"/>
</dbReference>
<dbReference type="GO" id="GO:0016491">
    <property type="term" value="F:oxidoreductase activity"/>
    <property type="evidence" value="ECO:0007669"/>
    <property type="project" value="UniProtKB-KW"/>
</dbReference>
<evidence type="ECO:0000256" key="1">
    <source>
        <dbReference type="ARBA" id="ARBA00023002"/>
    </source>
</evidence>
<keyword evidence="3" id="KW-1185">Reference proteome</keyword>
<proteinExistence type="predicted"/>